<organism evidence="1 2">
    <name type="scientific">Tenebrio molitor</name>
    <name type="common">Yellow mealworm beetle</name>
    <dbReference type="NCBI Taxonomy" id="7067"/>
    <lineage>
        <taxon>Eukaryota</taxon>
        <taxon>Metazoa</taxon>
        <taxon>Ecdysozoa</taxon>
        <taxon>Arthropoda</taxon>
        <taxon>Hexapoda</taxon>
        <taxon>Insecta</taxon>
        <taxon>Pterygota</taxon>
        <taxon>Neoptera</taxon>
        <taxon>Endopterygota</taxon>
        <taxon>Coleoptera</taxon>
        <taxon>Polyphaga</taxon>
        <taxon>Cucujiformia</taxon>
        <taxon>Tenebrionidae</taxon>
        <taxon>Tenebrio</taxon>
    </lineage>
</organism>
<reference evidence="1" key="1">
    <citation type="journal article" date="2020" name="J Insects Food Feed">
        <title>The yellow mealworm (Tenebrio molitor) genome: a resource for the emerging insects as food and feed industry.</title>
        <authorList>
            <person name="Eriksson T."/>
            <person name="Andere A."/>
            <person name="Kelstrup H."/>
            <person name="Emery V."/>
            <person name="Picard C."/>
        </authorList>
    </citation>
    <scope>NUCLEOTIDE SEQUENCE</scope>
    <source>
        <strain evidence="1">Stoneville</strain>
        <tissue evidence="1">Whole head</tissue>
    </source>
</reference>
<dbReference type="EMBL" id="JABDTM020026545">
    <property type="protein sequence ID" value="KAH0811794.1"/>
    <property type="molecule type" value="Genomic_DNA"/>
</dbReference>
<evidence type="ECO:0000313" key="1">
    <source>
        <dbReference type="EMBL" id="KAH0811794.1"/>
    </source>
</evidence>
<name>A0A8J6L5P3_TENMO</name>
<reference evidence="1" key="2">
    <citation type="submission" date="2021-08" db="EMBL/GenBank/DDBJ databases">
        <authorList>
            <person name="Eriksson T."/>
        </authorList>
    </citation>
    <scope>NUCLEOTIDE SEQUENCE</scope>
    <source>
        <strain evidence="1">Stoneville</strain>
        <tissue evidence="1">Whole head</tissue>
    </source>
</reference>
<evidence type="ECO:0000313" key="2">
    <source>
        <dbReference type="Proteomes" id="UP000719412"/>
    </source>
</evidence>
<proteinExistence type="predicted"/>
<sequence length="49" mass="5615">MIVVRESESEEQVCANNMVLTELDKSKGFDLTTSSTCTIWIRWGRTFDS</sequence>
<gene>
    <name evidence="1" type="ORF">GEV33_010997</name>
</gene>
<dbReference type="AlphaFoldDB" id="A0A8J6L5P3"/>
<protein>
    <submittedName>
        <fullName evidence="1">Uncharacterized protein</fullName>
    </submittedName>
</protein>
<dbReference type="Proteomes" id="UP000719412">
    <property type="component" value="Unassembled WGS sequence"/>
</dbReference>
<comment type="caution">
    <text evidence="1">The sequence shown here is derived from an EMBL/GenBank/DDBJ whole genome shotgun (WGS) entry which is preliminary data.</text>
</comment>
<keyword evidence="2" id="KW-1185">Reference proteome</keyword>
<accession>A0A8J6L5P3</accession>